<gene>
    <name evidence="1" type="ORF">CTOB1V02_LOCUS11867</name>
</gene>
<proteinExistence type="predicted"/>
<dbReference type="EMBL" id="OB667612">
    <property type="protein sequence ID" value="CAD7234049.1"/>
    <property type="molecule type" value="Genomic_DNA"/>
</dbReference>
<organism evidence="1">
    <name type="scientific">Cyprideis torosa</name>
    <dbReference type="NCBI Taxonomy" id="163714"/>
    <lineage>
        <taxon>Eukaryota</taxon>
        <taxon>Metazoa</taxon>
        <taxon>Ecdysozoa</taxon>
        <taxon>Arthropoda</taxon>
        <taxon>Crustacea</taxon>
        <taxon>Oligostraca</taxon>
        <taxon>Ostracoda</taxon>
        <taxon>Podocopa</taxon>
        <taxon>Podocopida</taxon>
        <taxon>Cytherocopina</taxon>
        <taxon>Cytheroidea</taxon>
        <taxon>Cytherideidae</taxon>
        <taxon>Cyprideis</taxon>
    </lineage>
</organism>
<evidence type="ECO:0000313" key="1">
    <source>
        <dbReference type="EMBL" id="CAD7234049.1"/>
    </source>
</evidence>
<name>A0A7R8WLK0_9CRUS</name>
<reference evidence="1" key="1">
    <citation type="submission" date="2020-11" db="EMBL/GenBank/DDBJ databases">
        <authorList>
            <person name="Tran Van P."/>
        </authorList>
    </citation>
    <scope>NUCLEOTIDE SEQUENCE</scope>
</reference>
<accession>A0A7R8WLK0</accession>
<dbReference type="AlphaFoldDB" id="A0A7R8WLK0"/>
<sequence length="118" mass="13473">MGLAQPYLIVCCVFMGQLICGNGYTFRPSKCRGQYDVFPQRLPSHLRVRQMPEPPMALALSSPDENPGELARRSMEDPVTSIGAGFDWSTCGSPERCKQRYSNYVAFLMRMYRNGRRR</sequence>
<protein>
    <submittedName>
        <fullName evidence="1">Uncharacterized protein</fullName>
    </submittedName>
</protein>